<accession>A0A0R3X771</accession>
<protein>
    <submittedName>
        <fullName evidence="4">JAB_MPN domain-containing protein</fullName>
    </submittedName>
</protein>
<dbReference type="Proteomes" id="UP000274429">
    <property type="component" value="Unassembled WGS sequence"/>
</dbReference>
<evidence type="ECO:0000313" key="3">
    <source>
        <dbReference type="Proteomes" id="UP000274429"/>
    </source>
</evidence>
<evidence type="ECO:0000313" key="4">
    <source>
        <dbReference type="WBParaSite" id="TTAC_0000939001-mRNA-1"/>
    </source>
</evidence>
<feature type="domain" description="JAB1/MPN/MOV34 metalloenzyme" evidence="1">
    <location>
        <begin position="19"/>
        <end position="54"/>
    </location>
</feature>
<dbReference type="InterPro" id="IPR000555">
    <property type="entry name" value="JAMM/MPN+_dom"/>
</dbReference>
<name>A0A0R3X771_HYDTA</name>
<dbReference type="WBParaSite" id="TTAC_0000939001-mRNA-1">
    <property type="protein sequence ID" value="TTAC_0000939001-mRNA-1"/>
    <property type="gene ID" value="TTAC_0000939001"/>
</dbReference>
<sequence length="142" mass="16316">MAPILIILEYVFMLQDFSRSTGTQLGVVGWYHSHTELDTTLTKQDIDFHQKFTARFPNSIAFVGLFGRRSDDRMARVMSFTAFRCALNEKPVQVQCFVRPVLPNLISSKYYAVACLAFEYVLKIAEEYVFSQQKGEMLGDRP</sequence>
<dbReference type="OrthoDB" id="6270726at2759"/>
<evidence type="ECO:0000259" key="1">
    <source>
        <dbReference type="Pfam" id="PF01398"/>
    </source>
</evidence>
<dbReference type="Pfam" id="PF01398">
    <property type="entry name" value="JAB"/>
    <property type="match status" value="1"/>
</dbReference>
<keyword evidence="3" id="KW-1185">Reference proteome</keyword>
<dbReference type="GO" id="GO:0008237">
    <property type="term" value="F:metallopeptidase activity"/>
    <property type="evidence" value="ECO:0007669"/>
    <property type="project" value="InterPro"/>
</dbReference>
<dbReference type="SUPFAM" id="SSF102712">
    <property type="entry name" value="JAB1/MPN domain"/>
    <property type="match status" value="1"/>
</dbReference>
<reference evidence="2 3" key="2">
    <citation type="submission" date="2018-11" db="EMBL/GenBank/DDBJ databases">
        <authorList>
            <consortium name="Pathogen Informatics"/>
        </authorList>
    </citation>
    <scope>NUCLEOTIDE SEQUENCE [LARGE SCALE GENOMIC DNA]</scope>
</reference>
<evidence type="ECO:0000313" key="2">
    <source>
        <dbReference type="EMBL" id="VDM34154.1"/>
    </source>
</evidence>
<proteinExistence type="predicted"/>
<reference evidence="4" key="1">
    <citation type="submission" date="2017-02" db="UniProtKB">
        <authorList>
            <consortium name="WormBaseParasite"/>
        </authorList>
    </citation>
    <scope>IDENTIFICATION</scope>
</reference>
<dbReference type="Gene3D" id="3.40.140.10">
    <property type="entry name" value="Cytidine Deaminase, domain 2"/>
    <property type="match status" value="1"/>
</dbReference>
<gene>
    <name evidence="2" type="ORF">TTAC_LOCUS9375</name>
</gene>
<dbReference type="AlphaFoldDB" id="A0A0R3X771"/>
<organism evidence="4">
    <name type="scientific">Hydatigena taeniaeformis</name>
    <name type="common">Feline tapeworm</name>
    <name type="synonym">Taenia taeniaeformis</name>
    <dbReference type="NCBI Taxonomy" id="6205"/>
    <lineage>
        <taxon>Eukaryota</taxon>
        <taxon>Metazoa</taxon>
        <taxon>Spiralia</taxon>
        <taxon>Lophotrochozoa</taxon>
        <taxon>Platyhelminthes</taxon>
        <taxon>Cestoda</taxon>
        <taxon>Eucestoda</taxon>
        <taxon>Cyclophyllidea</taxon>
        <taxon>Taeniidae</taxon>
        <taxon>Hydatigera</taxon>
    </lineage>
</organism>
<dbReference type="EMBL" id="UYWX01020786">
    <property type="protein sequence ID" value="VDM34154.1"/>
    <property type="molecule type" value="Genomic_DNA"/>
</dbReference>